<dbReference type="InterPro" id="IPR036097">
    <property type="entry name" value="HisK_dim/P_sf"/>
</dbReference>
<evidence type="ECO:0000259" key="9">
    <source>
        <dbReference type="PROSITE" id="PS50109"/>
    </source>
</evidence>
<comment type="caution">
    <text evidence="10">The sequence shown here is derived from an EMBL/GenBank/DDBJ whole genome shotgun (WGS) entry which is preliminary data.</text>
</comment>
<gene>
    <name evidence="10" type="ORF">GCM10011289_26750</name>
</gene>
<sequence>MRNQRLLAAAPDAFGGWRTAWRELEAAGVPPDELQSLTFTGFPLGNIVHAVAQGRTDAGVIPVCLIERMERDGSVASGALRVLAPRRDKGMPCGHSTRLYPDWPLAALRDTPEEAARRLAVAVLTAAPDSGIGWTIPEDYGSVRELMRELRVGPYAHLAPPGLAELIRRYWYALAAVATLLAALAWHSRRIDTVVRLRTAELREALAARDLAQAEARRRQDELDHAARLGILGELSTTLAHELAQPLTSITNYANGLMRNLGRAPQDTGRLAEAGRAIRAQAERAEHILRHVRQLARKAPPERRRVELAELISPVCEWFLQLHPGIAPGFTLSLDANLQGRHLLADPLQIEQVLLNLLQNAADAMAGQPASDRRLAVDARLDNGQAFVTVCDSGPGLPPELAERLFEPFFTTRPQGLGLGLSICRSIVERHGGHLQRADTPPESGMTMAFTLPLEPTSRPGIH</sequence>
<evidence type="ECO:0000313" key="10">
    <source>
        <dbReference type="EMBL" id="GGY21711.1"/>
    </source>
</evidence>
<dbReference type="PANTHER" id="PTHR43065:SF10">
    <property type="entry name" value="PEROXIDE STRESS-ACTIVATED HISTIDINE KINASE MAK3"/>
    <property type="match status" value="1"/>
</dbReference>
<keyword evidence="3" id="KW-0597">Phosphoprotein</keyword>
<dbReference type="Pfam" id="PF12974">
    <property type="entry name" value="Phosphonate-bd"/>
    <property type="match status" value="1"/>
</dbReference>
<keyword evidence="11" id="KW-1185">Reference proteome</keyword>
<dbReference type="GO" id="GO:0000155">
    <property type="term" value="F:phosphorelay sensor kinase activity"/>
    <property type="evidence" value="ECO:0007669"/>
    <property type="project" value="InterPro"/>
</dbReference>
<protein>
    <recommendedName>
        <fullName evidence="2">histidine kinase</fullName>
        <ecNumber evidence="2">2.7.13.3</ecNumber>
    </recommendedName>
</protein>
<dbReference type="SUPFAM" id="SSF47384">
    <property type="entry name" value="Homodimeric domain of signal transducing histidine kinase"/>
    <property type="match status" value="1"/>
</dbReference>
<dbReference type="SMART" id="SM00387">
    <property type="entry name" value="HATPase_c"/>
    <property type="match status" value="1"/>
</dbReference>
<comment type="catalytic activity">
    <reaction evidence="1">
        <text>ATP + protein L-histidine = ADP + protein N-phospho-L-histidine.</text>
        <dbReference type="EC" id="2.7.13.3"/>
    </reaction>
</comment>
<dbReference type="Gene3D" id="1.10.287.130">
    <property type="match status" value="1"/>
</dbReference>
<dbReference type="InterPro" id="IPR004358">
    <property type="entry name" value="Sig_transdc_His_kin-like_C"/>
</dbReference>
<dbReference type="RefSeq" id="WP_189535154.1">
    <property type="nucleotide sequence ID" value="NZ_BMYX01000016.1"/>
</dbReference>
<dbReference type="InterPro" id="IPR036890">
    <property type="entry name" value="HATPase_C_sf"/>
</dbReference>
<keyword evidence="8" id="KW-0902">Two-component regulatory system</keyword>
<dbReference type="EMBL" id="BMYX01000016">
    <property type="protein sequence ID" value="GGY21711.1"/>
    <property type="molecule type" value="Genomic_DNA"/>
</dbReference>
<dbReference type="PRINTS" id="PR00344">
    <property type="entry name" value="BCTRLSENSOR"/>
</dbReference>
<name>A0A918UBE8_9NEIS</name>
<feature type="domain" description="Histidine kinase" evidence="9">
    <location>
        <begin position="238"/>
        <end position="456"/>
    </location>
</feature>
<dbReference type="Pfam" id="PF00512">
    <property type="entry name" value="HisKA"/>
    <property type="match status" value="1"/>
</dbReference>
<dbReference type="CDD" id="cd00082">
    <property type="entry name" value="HisKA"/>
    <property type="match status" value="1"/>
</dbReference>
<dbReference type="PROSITE" id="PS50109">
    <property type="entry name" value="HIS_KIN"/>
    <property type="match status" value="1"/>
</dbReference>
<keyword evidence="6 10" id="KW-0418">Kinase</keyword>
<dbReference type="InterPro" id="IPR003594">
    <property type="entry name" value="HATPase_dom"/>
</dbReference>
<evidence type="ECO:0000256" key="3">
    <source>
        <dbReference type="ARBA" id="ARBA00022553"/>
    </source>
</evidence>
<evidence type="ECO:0000256" key="4">
    <source>
        <dbReference type="ARBA" id="ARBA00022679"/>
    </source>
</evidence>
<evidence type="ECO:0000256" key="2">
    <source>
        <dbReference type="ARBA" id="ARBA00012438"/>
    </source>
</evidence>
<reference evidence="10" key="2">
    <citation type="submission" date="2020-09" db="EMBL/GenBank/DDBJ databases">
        <authorList>
            <person name="Sun Q."/>
            <person name="Kim S."/>
        </authorList>
    </citation>
    <scope>NUCLEOTIDE SEQUENCE</scope>
    <source>
        <strain evidence="10">KCTC 32182</strain>
    </source>
</reference>
<keyword evidence="7" id="KW-0067">ATP-binding</keyword>
<evidence type="ECO:0000256" key="7">
    <source>
        <dbReference type="ARBA" id="ARBA00022840"/>
    </source>
</evidence>
<dbReference type="Pfam" id="PF02518">
    <property type="entry name" value="HATPase_c"/>
    <property type="match status" value="1"/>
</dbReference>
<dbReference type="SUPFAM" id="SSF55874">
    <property type="entry name" value="ATPase domain of HSP90 chaperone/DNA topoisomerase II/histidine kinase"/>
    <property type="match status" value="1"/>
</dbReference>
<dbReference type="Gene3D" id="3.30.565.10">
    <property type="entry name" value="Histidine kinase-like ATPase, C-terminal domain"/>
    <property type="match status" value="1"/>
</dbReference>
<accession>A0A918UBE8</accession>
<keyword evidence="5" id="KW-0547">Nucleotide-binding</keyword>
<dbReference type="InterPro" id="IPR005467">
    <property type="entry name" value="His_kinase_dom"/>
</dbReference>
<evidence type="ECO:0000256" key="5">
    <source>
        <dbReference type="ARBA" id="ARBA00022741"/>
    </source>
</evidence>
<dbReference type="AlphaFoldDB" id="A0A918UBE8"/>
<organism evidence="10 11">
    <name type="scientific">Paludibacterium paludis</name>
    <dbReference type="NCBI Taxonomy" id="1225769"/>
    <lineage>
        <taxon>Bacteria</taxon>
        <taxon>Pseudomonadati</taxon>
        <taxon>Pseudomonadota</taxon>
        <taxon>Betaproteobacteria</taxon>
        <taxon>Neisseriales</taxon>
        <taxon>Chromobacteriaceae</taxon>
        <taxon>Paludibacterium</taxon>
    </lineage>
</organism>
<dbReference type="InterPro" id="IPR003661">
    <property type="entry name" value="HisK_dim/P_dom"/>
</dbReference>
<reference evidence="10" key="1">
    <citation type="journal article" date="2014" name="Int. J. Syst. Evol. Microbiol.">
        <title>Complete genome sequence of Corynebacterium casei LMG S-19264T (=DSM 44701T), isolated from a smear-ripened cheese.</title>
        <authorList>
            <consortium name="US DOE Joint Genome Institute (JGI-PGF)"/>
            <person name="Walter F."/>
            <person name="Albersmeier A."/>
            <person name="Kalinowski J."/>
            <person name="Ruckert C."/>
        </authorList>
    </citation>
    <scope>NUCLEOTIDE SEQUENCE</scope>
    <source>
        <strain evidence="10">KCTC 32182</strain>
    </source>
</reference>
<dbReference type="PANTHER" id="PTHR43065">
    <property type="entry name" value="SENSOR HISTIDINE KINASE"/>
    <property type="match status" value="1"/>
</dbReference>
<dbReference type="EC" id="2.7.13.3" evidence="2"/>
<dbReference type="Proteomes" id="UP000645257">
    <property type="component" value="Unassembled WGS sequence"/>
</dbReference>
<evidence type="ECO:0000256" key="6">
    <source>
        <dbReference type="ARBA" id="ARBA00022777"/>
    </source>
</evidence>
<dbReference type="GO" id="GO:0005524">
    <property type="term" value="F:ATP binding"/>
    <property type="evidence" value="ECO:0007669"/>
    <property type="project" value="UniProtKB-KW"/>
</dbReference>
<keyword evidence="4" id="KW-0808">Transferase</keyword>
<proteinExistence type="predicted"/>
<evidence type="ECO:0000256" key="1">
    <source>
        <dbReference type="ARBA" id="ARBA00000085"/>
    </source>
</evidence>
<evidence type="ECO:0000256" key="8">
    <source>
        <dbReference type="ARBA" id="ARBA00023012"/>
    </source>
</evidence>
<evidence type="ECO:0000313" key="11">
    <source>
        <dbReference type="Proteomes" id="UP000645257"/>
    </source>
</evidence>
<dbReference type="SMART" id="SM00388">
    <property type="entry name" value="HisKA"/>
    <property type="match status" value="1"/>
</dbReference>